<evidence type="ECO:0000313" key="2">
    <source>
        <dbReference type="EMBL" id="QHT17339.1"/>
    </source>
</evidence>
<feature type="transmembrane region" description="Helical" evidence="1">
    <location>
        <begin position="20"/>
        <end position="43"/>
    </location>
</feature>
<sequence>MNYVDTLFGPLSKQYCVYFYFLSIFGFILLAVFLISSIVVGLSKRKGLDYYMQVVGIALGYAIFYFQNRLLHSMCVGTM</sequence>
<keyword evidence="1" id="KW-1133">Transmembrane helix</keyword>
<dbReference type="AlphaFoldDB" id="A0A6C0DN89"/>
<proteinExistence type="predicted"/>
<evidence type="ECO:0000256" key="1">
    <source>
        <dbReference type="SAM" id="Phobius"/>
    </source>
</evidence>
<keyword evidence="1" id="KW-0472">Membrane</keyword>
<name>A0A6C0DN89_9ZZZZ</name>
<protein>
    <submittedName>
        <fullName evidence="2">Uncharacterized protein</fullName>
    </submittedName>
</protein>
<dbReference type="EMBL" id="MN739633">
    <property type="protein sequence ID" value="QHT17339.1"/>
    <property type="molecule type" value="Genomic_DNA"/>
</dbReference>
<feature type="transmembrane region" description="Helical" evidence="1">
    <location>
        <begin position="50"/>
        <end position="67"/>
    </location>
</feature>
<reference evidence="2" key="1">
    <citation type="journal article" date="2020" name="Nature">
        <title>Giant virus diversity and host interactions through global metagenomics.</title>
        <authorList>
            <person name="Schulz F."/>
            <person name="Roux S."/>
            <person name="Paez-Espino D."/>
            <person name="Jungbluth S."/>
            <person name="Walsh D.A."/>
            <person name="Denef V.J."/>
            <person name="McMahon K.D."/>
            <person name="Konstantinidis K.T."/>
            <person name="Eloe-Fadrosh E.A."/>
            <person name="Kyrpides N.C."/>
            <person name="Woyke T."/>
        </authorList>
    </citation>
    <scope>NUCLEOTIDE SEQUENCE</scope>
    <source>
        <strain evidence="2">GVMAG-M-3300023174-24</strain>
    </source>
</reference>
<accession>A0A6C0DN89</accession>
<keyword evidence="1" id="KW-0812">Transmembrane</keyword>
<organism evidence="2">
    <name type="scientific">viral metagenome</name>
    <dbReference type="NCBI Taxonomy" id="1070528"/>
    <lineage>
        <taxon>unclassified sequences</taxon>
        <taxon>metagenomes</taxon>
        <taxon>organismal metagenomes</taxon>
    </lineage>
</organism>